<evidence type="ECO:0000256" key="1">
    <source>
        <dbReference type="SAM" id="MobiDB-lite"/>
    </source>
</evidence>
<evidence type="ECO:0000313" key="2">
    <source>
        <dbReference type="EMBL" id="KDR79430.1"/>
    </source>
</evidence>
<feature type="compositionally biased region" description="Basic and acidic residues" evidence="1">
    <location>
        <begin position="338"/>
        <end position="353"/>
    </location>
</feature>
<protein>
    <submittedName>
        <fullName evidence="2">Uncharacterized protein</fullName>
    </submittedName>
</protein>
<organism evidence="2 3">
    <name type="scientific">Galerina marginata (strain CBS 339.88)</name>
    <dbReference type="NCBI Taxonomy" id="685588"/>
    <lineage>
        <taxon>Eukaryota</taxon>
        <taxon>Fungi</taxon>
        <taxon>Dikarya</taxon>
        <taxon>Basidiomycota</taxon>
        <taxon>Agaricomycotina</taxon>
        <taxon>Agaricomycetes</taxon>
        <taxon>Agaricomycetidae</taxon>
        <taxon>Agaricales</taxon>
        <taxon>Agaricineae</taxon>
        <taxon>Strophariaceae</taxon>
        <taxon>Galerina</taxon>
    </lineage>
</organism>
<gene>
    <name evidence="2" type="ORF">GALMADRAFT_208798</name>
</gene>
<feature type="compositionally biased region" description="Gly residues" evidence="1">
    <location>
        <begin position="301"/>
        <end position="313"/>
    </location>
</feature>
<dbReference type="HOGENOM" id="CLU_744031_0_0_1"/>
<feature type="region of interest" description="Disordered" evidence="1">
    <location>
        <begin position="287"/>
        <end position="353"/>
    </location>
</feature>
<reference evidence="3" key="1">
    <citation type="journal article" date="2014" name="Proc. Natl. Acad. Sci. U.S.A.">
        <title>Extensive sampling of basidiomycete genomes demonstrates inadequacy of the white-rot/brown-rot paradigm for wood decay fungi.</title>
        <authorList>
            <person name="Riley R."/>
            <person name="Salamov A.A."/>
            <person name="Brown D.W."/>
            <person name="Nagy L.G."/>
            <person name="Floudas D."/>
            <person name="Held B.W."/>
            <person name="Levasseur A."/>
            <person name="Lombard V."/>
            <person name="Morin E."/>
            <person name="Otillar R."/>
            <person name="Lindquist E.A."/>
            <person name="Sun H."/>
            <person name="LaButti K.M."/>
            <person name="Schmutz J."/>
            <person name="Jabbour D."/>
            <person name="Luo H."/>
            <person name="Baker S.E."/>
            <person name="Pisabarro A.G."/>
            <person name="Walton J.D."/>
            <person name="Blanchette R.A."/>
            <person name="Henrissat B."/>
            <person name="Martin F."/>
            <person name="Cullen D."/>
            <person name="Hibbett D.S."/>
            <person name="Grigoriev I.V."/>
        </authorList>
    </citation>
    <scope>NUCLEOTIDE SEQUENCE [LARGE SCALE GENOMIC DNA]</scope>
    <source>
        <strain evidence="3">CBS 339.88</strain>
    </source>
</reference>
<evidence type="ECO:0000313" key="3">
    <source>
        <dbReference type="Proteomes" id="UP000027222"/>
    </source>
</evidence>
<accession>A0A067T8E0</accession>
<dbReference type="Proteomes" id="UP000027222">
    <property type="component" value="Unassembled WGS sequence"/>
</dbReference>
<dbReference type="EMBL" id="KL142373">
    <property type="protein sequence ID" value="KDR79430.1"/>
    <property type="molecule type" value="Genomic_DNA"/>
</dbReference>
<dbReference type="AlphaFoldDB" id="A0A067T8E0"/>
<name>A0A067T8E0_GALM3</name>
<sequence>MNGFSPARQTVTCSSKHKPLASRSCSVRPVKGLFIVIPSRPSQVTQSLGVPEYNFGGIAESILGALDTGSLEDENKDEELEDLDDLMTIVFLIDALAAGKIPDDIVDEHTVLLFINFCAGQCKRNRRGEYAPNTRIGAVQENSKSPDFPEDLPICDSLPSLGFEILPHSATSETSSISMSASQNDQAQPNNFGFSTSTTFIDNSYAAFSSLMRNGNWNCSQSGCYSYRGSIKHQASDIIQPSPPPHFFSHVALCESAAVLFSSTSPSPAHLPRLELEGMSGNAPPLGIGSVLGTAGKAEGAEGGGDGGAGGSSPGTEAEVGHAAWNEGNRGHNSLPHEAVKPKEGADIGLGTDKDAAGCPVALDFWWNGFRW</sequence>
<proteinExistence type="predicted"/>
<keyword evidence="3" id="KW-1185">Reference proteome</keyword>